<dbReference type="SMART" id="SM01179">
    <property type="entry name" value="DUF862"/>
    <property type="match status" value="1"/>
</dbReference>
<dbReference type="GO" id="GO:0016579">
    <property type="term" value="P:protein deubiquitination"/>
    <property type="evidence" value="ECO:0007669"/>
    <property type="project" value="TreeGrafter"/>
</dbReference>
<keyword evidence="3" id="KW-0378">Hydrolase</keyword>
<protein>
    <recommendedName>
        <fullName evidence="5">PPPDE domain-containing protein</fullName>
    </recommendedName>
</protein>
<feature type="region of interest" description="Disordered" evidence="4">
    <location>
        <begin position="233"/>
        <end position="316"/>
    </location>
</feature>
<evidence type="ECO:0000256" key="3">
    <source>
        <dbReference type="ARBA" id="ARBA00022801"/>
    </source>
</evidence>
<dbReference type="AlphaFoldDB" id="A0A2H1FPY4"/>
<evidence type="ECO:0000256" key="4">
    <source>
        <dbReference type="SAM" id="MobiDB-lite"/>
    </source>
</evidence>
<dbReference type="PANTHER" id="PTHR12378:SF80">
    <property type="entry name" value="IP06716P-RELATED"/>
    <property type="match status" value="1"/>
</dbReference>
<dbReference type="Pfam" id="PF05903">
    <property type="entry name" value="Peptidase_C97"/>
    <property type="match status" value="1"/>
</dbReference>
<dbReference type="Gene3D" id="3.90.1720.30">
    <property type="entry name" value="PPPDE domains"/>
    <property type="match status" value="1"/>
</dbReference>
<dbReference type="Proteomes" id="UP000245764">
    <property type="component" value="Chromosome 1"/>
</dbReference>
<dbReference type="GO" id="GO:0101005">
    <property type="term" value="F:deubiquitinase activity"/>
    <property type="evidence" value="ECO:0007669"/>
    <property type="project" value="TreeGrafter"/>
</dbReference>
<dbReference type="PANTHER" id="PTHR12378">
    <property type="entry name" value="DESUMOYLATING ISOPEPTIDASE"/>
    <property type="match status" value="1"/>
</dbReference>
<dbReference type="EMBL" id="LT854253">
    <property type="protein sequence ID" value="SMR43380.1"/>
    <property type="molecule type" value="Genomic_DNA"/>
</dbReference>
<name>A0A2H1FPY4_ZYMTR</name>
<evidence type="ECO:0000259" key="5">
    <source>
        <dbReference type="PROSITE" id="PS51858"/>
    </source>
</evidence>
<evidence type="ECO:0000256" key="1">
    <source>
        <dbReference type="ARBA" id="ARBA00008140"/>
    </source>
</evidence>
<proteinExistence type="inferred from homology"/>
<evidence type="ECO:0000256" key="2">
    <source>
        <dbReference type="ARBA" id="ARBA00022670"/>
    </source>
</evidence>
<dbReference type="GO" id="GO:0006508">
    <property type="term" value="P:proteolysis"/>
    <property type="evidence" value="ECO:0007669"/>
    <property type="project" value="UniProtKB-KW"/>
</dbReference>
<evidence type="ECO:0000313" key="7">
    <source>
        <dbReference type="Proteomes" id="UP000245764"/>
    </source>
</evidence>
<sequence length="316" mass="34141">MPSRHSRSSTDSTTETTAQTKTPILINIYDLLPPSRLSTLLWHLGSSLHHSAVVLPIRSTSTSEPISREYAYGGHPHPHLTGVYHTAPLTPPPHSTHRATILFGHTTLSPSEIEVVVKDVSSEFLGVEYNLLTRNCNHFTAALLERLSGRKAPGWLNRAAGIGVRVPCLLPGEWVIPPEAGETAEGHLLEEEDDEEDEVDERASMLEVEWRIRKEDAERIRALRAKGIGRISGETERNGSVGSGSCGYGGGGVEEERDGEEREAALERGVSLAGGPRILPAPSSPPPRVVTLKKSTDNAGRDLPVAERAPVPAGLL</sequence>
<dbReference type="PROSITE" id="PS51858">
    <property type="entry name" value="PPPDE"/>
    <property type="match status" value="1"/>
</dbReference>
<dbReference type="InterPro" id="IPR042266">
    <property type="entry name" value="PPPDE_sf"/>
</dbReference>
<dbReference type="InterPro" id="IPR008580">
    <property type="entry name" value="PPPDE_dom"/>
</dbReference>
<accession>A0A2H1FPY4</accession>
<evidence type="ECO:0000313" key="6">
    <source>
        <dbReference type="EMBL" id="SMR43380.1"/>
    </source>
</evidence>
<reference evidence="7" key="1">
    <citation type="submission" date="2017-05" db="EMBL/GenBank/DDBJ databases">
        <authorList>
            <person name="Song R."/>
            <person name="Chenine A.L."/>
            <person name="Ruprecht R.M."/>
        </authorList>
    </citation>
    <scope>NUCLEOTIDE SEQUENCE [LARGE SCALE GENOMIC DNA]</scope>
</reference>
<feature type="domain" description="PPPDE" evidence="5">
    <location>
        <begin position="22"/>
        <end position="174"/>
    </location>
</feature>
<feature type="compositionally biased region" description="Gly residues" evidence="4">
    <location>
        <begin position="241"/>
        <end position="252"/>
    </location>
</feature>
<comment type="similarity">
    <text evidence="1">Belongs to the DeSI family.</text>
</comment>
<organism evidence="6 7">
    <name type="scientific">Zymoseptoria tritici ST99CH_1E4</name>
    <dbReference type="NCBI Taxonomy" id="1276532"/>
    <lineage>
        <taxon>Eukaryota</taxon>
        <taxon>Fungi</taxon>
        <taxon>Dikarya</taxon>
        <taxon>Ascomycota</taxon>
        <taxon>Pezizomycotina</taxon>
        <taxon>Dothideomycetes</taxon>
        <taxon>Dothideomycetidae</taxon>
        <taxon>Mycosphaerellales</taxon>
        <taxon>Mycosphaerellaceae</taxon>
        <taxon>Zymoseptoria</taxon>
    </lineage>
</organism>
<gene>
    <name evidence="6" type="ORF">ZT1E4_G2158</name>
</gene>
<keyword evidence="2" id="KW-0645">Protease</keyword>